<dbReference type="SUPFAM" id="SSF50729">
    <property type="entry name" value="PH domain-like"/>
    <property type="match status" value="1"/>
</dbReference>
<dbReference type="EMBL" id="JABDHM010000153">
    <property type="protein sequence ID" value="KAF5217113.1"/>
    <property type="molecule type" value="Genomic_DNA"/>
</dbReference>
<feature type="region of interest" description="Disordered" evidence="1">
    <location>
        <begin position="50"/>
        <end position="69"/>
    </location>
</feature>
<feature type="region of interest" description="Disordered" evidence="1">
    <location>
        <begin position="116"/>
        <end position="152"/>
    </location>
</feature>
<dbReference type="PROSITE" id="PS50003">
    <property type="entry name" value="PH_DOMAIN"/>
    <property type="match status" value="1"/>
</dbReference>
<dbReference type="SMART" id="SM00233">
    <property type="entry name" value="PH"/>
    <property type="match status" value="1"/>
</dbReference>
<feature type="compositionally biased region" description="Acidic residues" evidence="1">
    <location>
        <begin position="801"/>
        <end position="816"/>
    </location>
</feature>
<evidence type="ECO:0000313" key="3">
    <source>
        <dbReference type="EMBL" id="KAF5217113.1"/>
    </source>
</evidence>
<dbReference type="Pfam" id="PF00169">
    <property type="entry name" value="PH"/>
    <property type="match status" value="1"/>
</dbReference>
<protein>
    <recommendedName>
        <fullName evidence="2">PH domain-containing protein</fullName>
    </recommendedName>
</protein>
<dbReference type="InterPro" id="IPR001849">
    <property type="entry name" value="PH_domain"/>
</dbReference>
<organism evidence="3 4">
    <name type="scientific">Trypanosoma cruzi</name>
    <dbReference type="NCBI Taxonomy" id="5693"/>
    <lineage>
        <taxon>Eukaryota</taxon>
        <taxon>Discoba</taxon>
        <taxon>Euglenozoa</taxon>
        <taxon>Kinetoplastea</taxon>
        <taxon>Metakinetoplastina</taxon>
        <taxon>Trypanosomatida</taxon>
        <taxon>Trypanosomatidae</taxon>
        <taxon>Trypanosoma</taxon>
        <taxon>Schizotrypanum</taxon>
    </lineage>
</organism>
<feature type="region of interest" description="Disordered" evidence="1">
    <location>
        <begin position="620"/>
        <end position="677"/>
    </location>
</feature>
<name>A0A7J6XS84_TRYCR</name>
<dbReference type="Gene3D" id="2.30.29.30">
    <property type="entry name" value="Pleckstrin-homology domain (PH domain)/Phosphotyrosine-binding domain (PTB)"/>
    <property type="match status" value="1"/>
</dbReference>
<feature type="region of interest" description="Disordered" evidence="1">
    <location>
        <begin position="692"/>
        <end position="721"/>
    </location>
</feature>
<evidence type="ECO:0000259" key="2">
    <source>
        <dbReference type="PROSITE" id="PS50003"/>
    </source>
</evidence>
<feature type="region of interest" description="Disordered" evidence="1">
    <location>
        <begin position="784"/>
        <end position="816"/>
    </location>
</feature>
<sequence>MNLGVDARFPLDVSFDILRRVLDEESLVLAQLAYIVGHLHDPILQSCGHGNVATGPRRSHGNNESNAVGTKQQPAILRFAQYWELFANIATLHGAQSTIVGKLEEVVNNRTHFLDQQREQKKEVKSGLGAAGNVQMRSSSSSSDGGTDEGMRGPQSISELFCSAAMRHYIAEHMMYSLNYSRNIAPRVMELWRLWRCRCGKNTSAHLSARERQELESYMGFLYFLWHAFGGEDGVPDDPRVIFTRLPETLLVKSQKPKKDRTGHNSAVVPVKMPDAPSIPPNWRGFETLLVLLATPLASLRRYMHVARCIIESQSLPILVRQRLQVDFVDLLVLRLAEEHSIVFDELAKQDISHIMALIDEVSSPAPSEAHEKKFPRIRLDEDGSRTLVHYGRLIKRFRRGRHERLVFLFSDWLCYVEEQTNGRMRLRASISLESLRVVELDDTAEVVNGFDIVTKDMRLTFFAPTLEQKRQWVDALRNTTEAYKVKVQQLASPRRQDISRQQQQQQQQQNKSLGHLACQTRVTALPLSHNSRLRRQQRADHALQRRLERRSTAELATTKSLVADETPAPVMGTDAARKQPALSFRPLHGNFDVTYWAQQSTETVHKRVRSSDLLRSSWALQSPHDPNACEPKTVAPGMDPLNHGKNSTTTAAADSSVHSADAPASAGYSPTSPRVPPRAVLSRLLSERFQEPSLPPLYSGGNANSPLPENVSENEGREEPDSLYATLLSCVATTEVYKYSFAAEEDEVVLENDEWVPTCDETPDAIRPEGPAVHISLKHLVGETDSDHGSNSQSHCSHFEEEEEEEEEEAMWSPR</sequence>
<dbReference type="VEuPathDB" id="TriTrypDB:ECC02_010049"/>
<reference evidence="3 4" key="1">
    <citation type="journal article" date="2019" name="Genome Biol. Evol.">
        <title>Nanopore Sequencing Significantly Improves Genome Assembly of the Protozoan Parasite Trypanosoma cruzi.</title>
        <authorList>
            <person name="Diaz-Viraque F."/>
            <person name="Pita S."/>
            <person name="Greif G."/>
            <person name="de Souza R.C.M."/>
            <person name="Iraola G."/>
            <person name="Robello C."/>
        </authorList>
    </citation>
    <scope>NUCLEOTIDE SEQUENCE [LARGE SCALE GENOMIC DNA]</scope>
    <source>
        <strain evidence="3 4">Berenice</strain>
    </source>
</reference>
<dbReference type="VEuPathDB" id="TriTrypDB:BCY84_01361"/>
<gene>
    <name evidence="3" type="ORF">ECC02_010049</name>
</gene>
<evidence type="ECO:0000313" key="4">
    <source>
        <dbReference type="Proteomes" id="UP000583944"/>
    </source>
</evidence>
<feature type="region of interest" description="Disordered" evidence="1">
    <location>
        <begin position="495"/>
        <end position="516"/>
    </location>
</feature>
<comment type="caution">
    <text evidence="3">The sequence shown here is derived from an EMBL/GenBank/DDBJ whole genome shotgun (WGS) entry which is preliminary data.</text>
</comment>
<dbReference type="CDD" id="cd00821">
    <property type="entry name" value="PH"/>
    <property type="match status" value="1"/>
</dbReference>
<feature type="compositionally biased region" description="Polar residues" evidence="1">
    <location>
        <begin position="702"/>
        <end position="714"/>
    </location>
</feature>
<accession>A0A7J6XS84</accession>
<dbReference type="Proteomes" id="UP000583944">
    <property type="component" value="Unassembled WGS sequence"/>
</dbReference>
<feature type="compositionally biased region" description="Basic and acidic residues" evidence="1">
    <location>
        <begin position="116"/>
        <end position="125"/>
    </location>
</feature>
<feature type="compositionally biased region" description="Low complexity" evidence="1">
    <location>
        <begin position="648"/>
        <end position="667"/>
    </location>
</feature>
<dbReference type="AlphaFoldDB" id="A0A7J6XS84"/>
<dbReference type="InterPro" id="IPR011993">
    <property type="entry name" value="PH-like_dom_sf"/>
</dbReference>
<evidence type="ECO:0000256" key="1">
    <source>
        <dbReference type="SAM" id="MobiDB-lite"/>
    </source>
</evidence>
<feature type="domain" description="PH" evidence="2">
    <location>
        <begin position="387"/>
        <end position="482"/>
    </location>
</feature>
<proteinExistence type="predicted"/>